<keyword evidence="3" id="KW-1185">Reference proteome</keyword>
<name>A0A0C3P0F0_PISTI</name>
<dbReference type="PANTHER" id="PTHR10622:SF10">
    <property type="entry name" value="HET DOMAIN-CONTAINING PROTEIN"/>
    <property type="match status" value="1"/>
</dbReference>
<proteinExistence type="predicted"/>
<reference evidence="3" key="2">
    <citation type="submission" date="2015-01" db="EMBL/GenBank/DDBJ databases">
        <title>Evolutionary Origins and Diversification of the Mycorrhizal Mutualists.</title>
        <authorList>
            <consortium name="DOE Joint Genome Institute"/>
            <consortium name="Mycorrhizal Genomics Consortium"/>
            <person name="Kohler A."/>
            <person name="Kuo A."/>
            <person name="Nagy L.G."/>
            <person name="Floudas D."/>
            <person name="Copeland A."/>
            <person name="Barry K.W."/>
            <person name="Cichocki N."/>
            <person name="Veneault-Fourrey C."/>
            <person name="LaButti K."/>
            <person name="Lindquist E.A."/>
            <person name="Lipzen A."/>
            <person name="Lundell T."/>
            <person name="Morin E."/>
            <person name="Murat C."/>
            <person name="Riley R."/>
            <person name="Ohm R."/>
            <person name="Sun H."/>
            <person name="Tunlid A."/>
            <person name="Henrissat B."/>
            <person name="Grigoriev I.V."/>
            <person name="Hibbett D.S."/>
            <person name="Martin F."/>
        </authorList>
    </citation>
    <scope>NUCLEOTIDE SEQUENCE [LARGE SCALE GENOMIC DNA]</scope>
    <source>
        <strain evidence="3">Marx 270</strain>
    </source>
</reference>
<dbReference type="Proteomes" id="UP000054217">
    <property type="component" value="Unassembled WGS sequence"/>
</dbReference>
<evidence type="ECO:0000313" key="3">
    <source>
        <dbReference type="Proteomes" id="UP000054217"/>
    </source>
</evidence>
<dbReference type="PANTHER" id="PTHR10622">
    <property type="entry name" value="HET DOMAIN-CONTAINING PROTEIN"/>
    <property type="match status" value="1"/>
</dbReference>
<dbReference type="AlphaFoldDB" id="A0A0C3P0F0"/>
<protein>
    <recommendedName>
        <fullName evidence="1">Heterokaryon incompatibility domain-containing protein</fullName>
    </recommendedName>
</protein>
<evidence type="ECO:0000259" key="1">
    <source>
        <dbReference type="Pfam" id="PF06985"/>
    </source>
</evidence>
<dbReference type="OrthoDB" id="674604at2759"/>
<organism evidence="2 3">
    <name type="scientific">Pisolithus tinctorius Marx 270</name>
    <dbReference type="NCBI Taxonomy" id="870435"/>
    <lineage>
        <taxon>Eukaryota</taxon>
        <taxon>Fungi</taxon>
        <taxon>Dikarya</taxon>
        <taxon>Basidiomycota</taxon>
        <taxon>Agaricomycotina</taxon>
        <taxon>Agaricomycetes</taxon>
        <taxon>Agaricomycetidae</taxon>
        <taxon>Boletales</taxon>
        <taxon>Sclerodermatineae</taxon>
        <taxon>Pisolithaceae</taxon>
        <taxon>Pisolithus</taxon>
    </lineage>
</organism>
<feature type="domain" description="Heterokaryon incompatibility" evidence="1">
    <location>
        <begin position="334"/>
        <end position="424"/>
    </location>
</feature>
<dbReference type="HOGENOM" id="CLU_427656_0_0_1"/>
<dbReference type="InterPro" id="IPR010730">
    <property type="entry name" value="HET"/>
</dbReference>
<dbReference type="EMBL" id="KN831991">
    <property type="protein sequence ID" value="KIO00991.1"/>
    <property type="molecule type" value="Genomic_DNA"/>
</dbReference>
<gene>
    <name evidence="2" type="ORF">M404DRAFT_737927</name>
</gene>
<evidence type="ECO:0000313" key="2">
    <source>
        <dbReference type="EMBL" id="KIO00991.1"/>
    </source>
</evidence>
<accession>A0A0C3P0F0</accession>
<dbReference type="STRING" id="870435.A0A0C3P0F0"/>
<dbReference type="InParanoid" id="A0A0C3P0F0"/>
<sequence>MKTLLQHENVHVRASNGWNPDATDVHAERCRFDGKQSDVVIVRMPSFYTEGPDGEESLKKWMDSNYTKPCKAVGVLYMHNLAFSAGDSNLEVSKHLGAFRRTCRPNLIPSVIRVVPTSYHIPWLSSKRMETSMTQFRRQANDGGVQFCSTSPDGNPFDGKPETAWGIVQELLASCDNGNVGVPRINLADSLYQKFQRWGLVEDIDEAISLAHAASGLCPPGHPDRALSQECLARCPKAKAAQDRSKGAGFGPSFFGSSDIRSLIEDRFFATVENLPPRLLYTPTGVMCNREAQLSYFKRSHQYEQLLLSASLLDSERLQTEVLSAVTDFFQIVMLSHRWGSGEPLLHEIEGEKIYDLGGTDGLAKLQLFCIHALKHHFDWAWSDTCCINRCSSAESDEAFWSLFSWYRRSSLTIVYLSDVSDTDSLASSGWFEQGWTLQELLASPTVLFYRSDWFLYTKNDSTNHKTDPAVLEELQNVTGITKRHLVDFYPGMDDARTRLHWASGRSTTRPEDIAYSLFGIFGVRLPVLYGESVENALGRLLAEIISRSGDVSVLDWVGKPSSFNSCFPADLAPYRVIPQDRSTPNDSISRSTPVLEKARKLYITLAALPRATFVSRRLVLPSIIHKVTKACQYHIVAPT</sequence>
<reference evidence="2 3" key="1">
    <citation type="submission" date="2014-04" db="EMBL/GenBank/DDBJ databases">
        <authorList>
            <consortium name="DOE Joint Genome Institute"/>
            <person name="Kuo A."/>
            <person name="Kohler A."/>
            <person name="Costa M.D."/>
            <person name="Nagy L.G."/>
            <person name="Floudas D."/>
            <person name="Copeland A."/>
            <person name="Barry K.W."/>
            <person name="Cichocki N."/>
            <person name="Veneault-Fourrey C."/>
            <person name="LaButti K."/>
            <person name="Lindquist E.A."/>
            <person name="Lipzen A."/>
            <person name="Lundell T."/>
            <person name="Morin E."/>
            <person name="Murat C."/>
            <person name="Sun H."/>
            <person name="Tunlid A."/>
            <person name="Henrissat B."/>
            <person name="Grigoriev I.V."/>
            <person name="Hibbett D.S."/>
            <person name="Martin F."/>
            <person name="Nordberg H.P."/>
            <person name="Cantor M.N."/>
            <person name="Hua S.X."/>
        </authorList>
    </citation>
    <scope>NUCLEOTIDE SEQUENCE [LARGE SCALE GENOMIC DNA]</scope>
    <source>
        <strain evidence="2 3">Marx 270</strain>
    </source>
</reference>
<dbReference type="Pfam" id="PF06985">
    <property type="entry name" value="HET"/>
    <property type="match status" value="1"/>
</dbReference>